<dbReference type="EMBL" id="JACGXA010000001">
    <property type="protein sequence ID" value="MBA8803233.1"/>
    <property type="molecule type" value="Genomic_DNA"/>
</dbReference>
<dbReference type="AlphaFoldDB" id="A0A7W3P968"/>
<name>A0A7W3P968_9ACTN</name>
<evidence type="ECO:0000256" key="1">
    <source>
        <dbReference type="SAM" id="MobiDB-lite"/>
    </source>
</evidence>
<feature type="region of interest" description="Disordered" evidence="1">
    <location>
        <begin position="44"/>
        <end position="65"/>
    </location>
</feature>
<dbReference type="Proteomes" id="UP000580910">
    <property type="component" value="Unassembled WGS sequence"/>
</dbReference>
<accession>A0A7W3P968</accession>
<evidence type="ECO:0000313" key="2">
    <source>
        <dbReference type="EMBL" id="MBA8803233.1"/>
    </source>
</evidence>
<sequence>MPNLVSDQRLQCAVCSAMVPELLMPLHSAWHEDDGDRNVRTPVTTLHHEPGTPAVHAPLRRSVGR</sequence>
<evidence type="ECO:0000313" key="3">
    <source>
        <dbReference type="Proteomes" id="UP000580910"/>
    </source>
</evidence>
<reference evidence="2 3" key="1">
    <citation type="submission" date="2020-07" db="EMBL/GenBank/DDBJ databases">
        <title>Sequencing the genomes of 1000 actinobacteria strains.</title>
        <authorList>
            <person name="Klenk H.-P."/>
        </authorList>
    </citation>
    <scope>NUCLEOTIDE SEQUENCE [LARGE SCALE GENOMIC DNA]</scope>
    <source>
        <strain evidence="2 3">DSM 21349</strain>
    </source>
</reference>
<proteinExistence type="predicted"/>
<comment type="caution">
    <text evidence="2">The sequence shown here is derived from an EMBL/GenBank/DDBJ whole genome shotgun (WGS) entry which is preliminary data.</text>
</comment>
<keyword evidence="3" id="KW-1185">Reference proteome</keyword>
<organism evidence="2 3">
    <name type="scientific">Nocardioides ginsengisegetis</name>
    <dbReference type="NCBI Taxonomy" id="661491"/>
    <lineage>
        <taxon>Bacteria</taxon>
        <taxon>Bacillati</taxon>
        <taxon>Actinomycetota</taxon>
        <taxon>Actinomycetes</taxon>
        <taxon>Propionibacteriales</taxon>
        <taxon>Nocardioidaceae</taxon>
        <taxon>Nocardioides</taxon>
    </lineage>
</organism>
<protein>
    <submittedName>
        <fullName evidence="2">Uncharacterized protein</fullName>
    </submittedName>
</protein>
<dbReference type="RefSeq" id="WP_182538087.1">
    <property type="nucleotide sequence ID" value="NZ_JACGXA010000001.1"/>
</dbReference>
<gene>
    <name evidence="2" type="ORF">FB382_001524</name>
</gene>